<dbReference type="Gene3D" id="1.20.5.1500">
    <property type="match status" value="1"/>
</dbReference>
<dbReference type="Gene3D" id="3.30.1120.90">
    <property type="entry name" value="Nucleosome assembly protein"/>
    <property type="match status" value="1"/>
</dbReference>
<proteinExistence type="inferred from homology"/>
<evidence type="ECO:0000313" key="4">
    <source>
        <dbReference type="EMBL" id="CDW71785.1"/>
    </source>
</evidence>
<organism evidence="4 5">
    <name type="scientific">Stylonychia lemnae</name>
    <name type="common">Ciliate</name>
    <dbReference type="NCBI Taxonomy" id="5949"/>
    <lineage>
        <taxon>Eukaryota</taxon>
        <taxon>Sar</taxon>
        <taxon>Alveolata</taxon>
        <taxon>Ciliophora</taxon>
        <taxon>Intramacronucleata</taxon>
        <taxon>Spirotrichea</taxon>
        <taxon>Stichotrichia</taxon>
        <taxon>Sporadotrichida</taxon>
        <taxon>Oxytrichidae</taxon>
        <taxon>Stylonychinae</taxon>
        <taxon>Stylonychia</taxon>
    </lineage>
</organism>
<dbReference type="InterPro" id="IPR002164">
    <property type="entry name" value="NAP_family"/>
</dbReference>
<dbReference type="GO" id="GO:0006334">
    <property type="term" value="P:nucleosome assembly"/>
    <property type="evidence" value="ECO:0007669"/>
    <property type="project" value="InterPro"/>
</dbReference>
<dbReference type="EMBL" id="CCKQ01000694">
    <property type="protein sequence ID" value="CDW71785.1"/>
    <property type="molecule type" value="Genomic_DNA"/>
</dbReference>
<protein>
    <recommendedName>
        <fullName evidence="6">Nucleosome assembly protein</fullName>
    </recommendedName>
</protein>
<dbReference type="InParanoid" id="A0A077ZQX4"/>
<accession>A0A077ZQX4</accession>
<gene>
    <name evidence="4" type="primary">Contig16425.g807</name>
    <name evidence="4" type="ORF">STYLEM_734</name>
</gene>
<evidence type="ECO:0008006" key="6">
    <source>
        <dbReference type="Google" id="ProtNLM"/>
    </source>
</evidence>
<dbReference type="InterPro" id="IPR037231">
    <property type="entry name" value="NAP-like_sf"/>
</dbReference>
<feature type="region of interest" description="Disordered" evidence="3">
    <location>
        <begin position="235"/>
        <end position="254"/>
    </location>
</feature>
<dbReference type="SUPFAM" id="SSF143113">
    <property type="entry name" value="NAP-like"/>
    <property type="match status" value="1"/>
</dbReference>
<dbReference type="Pfam" id="PF00956">
    <property type="entry name" value="NAP"/>
    <property type="match status" value="1"/>
</dbReference>
<name>A0A077ZQX4_STYLE</name>
<sequence length="338" mass="39270">MSQTIEAMPTEVKDRFKALKVLYDQQMEIDEEEEKLYRELELKYDKLYQEVYTQRKQILLGTQAPPEALFAEYQARAEELYDEDYKKVEVNPIDVKDIQNTPLGVYGFWFKAMLNHVLMGRLIQEKDRPILMHLQDVECVLHTEGYGYDIVFTFEKNDYFSNETLKKTFVMTKQNVIEKCEGTVIAWKDGKDVTKKKVKKKNKKKGPKQNVVKTVEQESFFNFFKTIVMPDESELASKEVAVPKEGEEEEKDAGELMDADFDIGNEFKDQLIPLALEYFLEVIQEDEEDCEGCSDDQCDDHKNPDSDEDDDRPKKVKRKQQKGGDAAAAAGQQECKQQ</sequence>
<dbReference type="AlphaFoldDB" id="A0A077ZQX4"/>
<dbReference type="PANTHER" id="PTHR11875">
    <property type="entry name" value="TESTIS-SPECIFIC Y-ENCODED PROTEIN"/>
    <property type="match status" value="1"/>
</dbReference>
<keyword evidence="5" id="KW-1185">Reference proteome</keyword>
<evidence type="ECO:0000256" key="2">
    <source>
        <dbReference type="RuleBase" id="RU003876"/>
    </source>
</evidence>
<evidence type="ECO:0000313" key="5">
    <source>
        <dbReference type="Proteomes" id="UP000039865"/>
    </source>
</evidence>
<dbReference type="Proteomes" id="UP000039865">
    <property type="component" value="Unassembled WGS sequence"/>
</dbReference>
<reference evidence="4 5" key="1">
    <citation type="submission" date="2014-06" db="EMBL/GenBank/DDBJ databases">
        <authorList>
            <person name="Swart Estienne"/>
        </authorList>
    </citation>
    <scope>NUCLEOTIDE SEQUENCE [LARGE SCALE GENOMIC DNA]</scope>
    <source>
        <strain evidence="4 5">130c</strain>
    </source>
</reference>
<dbReference type="OMA" id="YSGDFMY"/>
<evidence type="ECO:0000256" key="1">
    <source>
        <dbReference type="ARBA" id="ARBA00009947"/>
    </source>
</evidence>
<feature type="compositionally biased region" description="Basic and acidic residues" evidence="3">
    <location>
        <begin position="235"/>
        <end position="245"/>
    </location>
</feature>
<feature type="compositionally biased region" description="Low complexity" evidence="3">
    <location>
        <begin position="323"/>
        <end position="338"/>
    </location>
</feature>
<comment type="similarity">
    <text evidence="1 2">Belongs to the nucleosome assembly protein (NAP) family.</text>
</comment>
<feature type="region of interest" description="Disordered" evidence="3">
    <location>
        <begin position="290"/>
        <end position="338"/>
    </location>
</feature>
<dbReference type="FunCoup" id="A0A077ZQX4">
    <property type="interactions" value="284"/>
</dbReference>
<dbReference type="OrthoDB" id="312279at2759"/>
<dbReference type="GO" id="GO:0005634">
    <property type="term" value="C:nucleus"/>
    <property type="evidence" value="ECO:0007669"/>
    <property type="project" value="InterPro"/>
</dbReference>
<evidence type="ECO:0000256" key="3">
    <source>
        <dbReference type="SAM" id="MobiDB-lite"/>
    </source>
</evidence>